<dbReference type="GeneID" id="56030086"/>
<name>A0A7D5H1S0_9EURY</name>
<evidence type="ECO:0000259" key="2">
    <source>
        <dbReference type="Pfam" id="PF25213"/>
    </source>
</evidence>
<dbReference type="Gene3D" id="1.10.10.10">
    <property type="entry name" value="Winged helix-like DNA-binding domain superfamily/Winged helix DNA-binding domain"/>
    <property type="match status" value="1"/>
</dbReference>
<feature type="domain" description="Methanogenesis regulatory protein FilR1 middle" evidence="1">
    <location>
        <begin position="125"/>
        <end position="253"/>
    </location>
</feature>
<gene>
    <name evidence="3" type="ORF">HUG10_14595</name>
</gene>
<dbReference type="EMBL" id="CP058529">
    <property type="protein sequence ID" value="QLG28693.1"/>
    <property type="molecule type" value="Genomic_DNA"/>
</dbReference>
<dbReference type="RefSeq" id="WP_179170267.1">
    <property type="nucleotide sequence ID" value="NZ_CP058529.1"/>
</dbReference>
<evidence type="ECO:0000259" key="1">
    <source>
        <dbReference type="Pfam" id="PF08350"/>
    </source>
</evidence>
<dbReference type="Pfam" id="PF25213">
    <property type="entry name" value="HVO_A0261_N"/>
    <property type="match status" value="1"/>
</dbReference>
<dbReference type="InterPro" id="IPR013561">
    <property type="entry name" value="FilR1_middle_dom"/>
</dbReference>
<dbReference type="AlphaFoldDB" id="A0A7D5H1S0"/>
<sequence>MIERESGDVTELLDVSISRMDVLDLLRTGPLRRAELESDLGVSKTTAHRIVRALSDHGLVERTVEGYALTPFGQVAAEEVVRTRRTFEAADALRPFLDAIAAVPFDLDVSQFADAVVTTARPTDPYPPVARFMELLAGSSTLRGFDTTTIAPIFVDDIRREILGGMEVSVVYLPDTAAQIADAHPEELADSMASGNVELFTSESLPFGLALFDDRIGIGAYDTGTGMLTTFVDTDDPDAIEWGKALYEHYREDAEPFEPRV</sequence>
<dbReference type="InterPro" id="IPR036390">
    <property type="entry name" value="WH_DNA-bd_sf"/>
</dbReference>
<dbReference type="OrthoDB" id="330490at2157"/>
<accession>A0A7D5H1S0</accession>
<feature type="domain" description="HVO-A0261-like N-terminal" evidence="2">
    <location>
        <begin position="12"/>
        <end position="91"/>
    </location>
</feature>
<organism evidence="3 4">
    <name type="scientific">Halorarum halophilum</name>
    <dbReference type="NCBI Taxonomy" id="2743090"/>
    <lineage>
        <taxon>Archaea</taxon>
        <taxon>Methanobacteriati</taxon>
        <taxon>Methanobacteriota</taxon>
        <taxon>Stenosarchaea group</taxon>
        <taxon>Halobacteria</taxon>
        <taxon>Halobacteriales</taxon>
        <taxon>Haloferacaceae</taxon>
        <taxon>Halorarum</taxon>
    </lineage>
</organism>
<dbReference type="KEGG" id="halg:HUG10_14595"/>
<dbReference type="InterPro" id="IPR057527">
    <property type="entry name" value="HVO_A0261-like_N"/>
</dbReference>
<dbReference type="Pfam" id="PF08350">
    <property type="entry name" value="FilR1_middle"/>
    <property type="match status" value="1"/>
</dbReference>
<protein>
    <submittedName>
        <fullName evidence="3">MarR family transcriptional regulator</fullName>
    </submittedName>
</protein>
<dbReference type="CDD" id="cd00090">
    <property type="entry name" value="HTH_ARSR"/>
    <property type="match status" value="1"/>
</dbReference>
<keyword evidence="4" id="KW-1185">Reference proteome</keyword>
<dbReference type="InterPro" id="IPR011991">
    <property type="entry name" value="ArsR-like_HTH"/>
</dbReference>
<proteinExistence type="predicted"/>
<dbReference type="SUPFAM" id="SSF46785">
    <property type="entry name" value="Winged helix' DNA-binding domain"/>
    <property type="match status" value="1"/>
</dbReference>
<dbReference type="InterPro" id="IPR036388">
    <property type="entry name" value="WH-like_DNA-bd_sf"/>
</dbReference>
<evidence type="ECO:0000313" key="3">
    <source>
        <dbReference type="EMBL" id="QLG28693.1"/>
    </source>
</evidence>
<dbReference type="Proteomes" id="UP000509750">
    <property type="component" value="Chromosome"/>
</dbReference>
<reference evidence="3 4" key="1">
    <citation type="submission" date="2020-07" db="EMBL/GenBank/DDBJ databases">
        <title>Gai3-2, isolated from salt lake.</title>
        <authorList>
            <person name="Cui H."/>
            <person name="Shi X."/>
        </authorList>
    </citation>
    <scope>NUCLEOTIDE SEQUENCE [LARGE SCALE GENOMIC DNA]</scope>
    <source>
        <strain evidence="3 4">Gai3-2</strain>
    </source>
</reference>
<evidence type="ECO:0000313" key="4">
    <source>
        <dbReference type="Proteomes" id="UP000509750"/>
    </source>
</evidence>